<dbReference type="EMBL" id="KF123626">
    <property type="protein sequence ID" value="AIA90931.1"/>
    <property type="molecule type" value="Genomic_DNA"/>
</dbReference>
<dbReference type="AlphaFoldDB" id="A0A060CDX8"/>
<protein>
    <submittedName>
        <fullName evidence="1">CAZy families GT4 protein</fullName>
    </submittedName>
</protein>
<organism evidence="1">
    <name type="scientific">uncultured Gluconacetobacter sp</name>
    <dbReference type="NCBI Taxonomy" id="254436"/>
    <lineage>
        <taxon>Bacteria</taxon>
        <taxon>Pseudomonadati</taxon>
        <taxon>Pseudomonadota</taxon>
        <taxon>Alphaproteobacteria</taxon>
        <taxon>Acetobacterales</taxon>
        <taxon>Acetobacteraceae</taxon>
        <taxon>Gluconacetobacter</taxon>
        <taxon>environmental samples</taxon>
    </lineage>
</organism>
<name>A0A060CDX8_9PROT</name>
<sequence>RALTEDEALAARLSAGAREDSRNYSWAARAEKIFATVQGWLADAATPKPGHWGAAQQTAWKRESRRWFGHFARTRSIVLPPGK</sequence>
<reference evidence="1" key="1">
    <citation type="journal article" date="2013" name="Environ. Microbiol.">
        <title>Seasonally variable intestinal metagenomes of the red palm weevil (Rhynchophorus ferrugineus).</title>
        <authorList>
            <person name="Jia S."/>
            <person name="Zhang X."/>
            <person name="Zhang G."/>
            <person name="Yin A."/>
            <person name="Zhang S."/>
            <person name="Li F."/>
            <person name="Wang L."/>
            <person name="Zhao D."/>
            <person name="Yun Q."/>
            <person name="Tala"/>
            <person name="Wang J."/>
            <person name="Sun G."/>
            <person name="Baabdullah M."/>
            <person name="Yu X."/>
            <person name="Hu S."/>
            <person name="Al-Mssallem I.S."/>
            <person name="Yu J."/>
        </authorList>
    </citation>
    <scope>NUCLEOTIDE SEQUENCE</scope>
</reference>
<evidence type="ECO:0000313" key="1">
    <source>
        <dbReference type="EMBL" id="AIA90931.1"/>
    </source>
</evidence>
<feature type="non-terminal residue" evidence="1">
    <location>
        <position position="1"/>
    </location>
</feature>
<proteinExistence type="predicted"/>
<accession>A0A060CDX8</accession>